<evidence type="ECO:0000313" key="3">
    <source>
        <dbReference type="EMBL" id="SEC89537.1"/>
    </source>
</evidence>
<keyword evidence="2" id="KW-1133">Transmembrane helix</keyword>
<dbReference type="Proteomes" id="UP000182409">
    <property type="component" value="Unassembled WGS sequence"/>
</dbReference>
<proteinExistence type="predicted"/>
<keyword evidence="2" id="KW-0812">Transmembrane</keyword>
<feature type="transmembrane region" description="Helical" evidence="2">
    <location>
        <begin position="20"/>
        <end position="45"/>
    </location>
</feature>
<evidence type="ECO:0000256" key="2">
    <source>
        <dbReference type="SAM" id="Phobius"/>
    </source>
</evidence>
<protein>
    <submittedName>
        <fullName evidence="3">Uncharacterized protein</fullName>
    </submittedName>
</protein>
<keyword evidence="2" id="KW-0472">Membrane</keyword>
<dbReference type="AlphaFoldDB" id="A0A1H4W8A1"/>
<accession>A0A1H4W8A1</accession>
<gene>
    <name evidence="3" type="ORF">SAMN05443244_4068</name>
</gene>
<organism evidence="3 4">
    <name type="scientific">Terriglobus roseus</name>
    <dbReference type="NCBI Taxonomy" id="392734"/>
    <lineage>
        <taxon>Bacteria</taxon>
        <taxon>Pseudomonadati</taxon>
        <taxon>Acidobacteriota</taxon>
        <taxon>Terriglobia</taxon>
        <taxon>Terriglobales</taxon>
        <taxon>Acidobacteriaceae</taxon>
        <taxon>Terriglobus</taxon>
    </lineage>
</organism>
<evidence type="ECO:0000256" key="1">
    <source>
        <dbReference type="SAM" id="MobiDB-lite"/>
    </source>
</evidence>
<dbReference type="EMBL" id="FNSD01000002">
    <property type="protein sequence ID" value="SEC89537.1"/>
    <property type="molecule type" value="Genomic_DNA"/>
</dbReference>
<feature type="region of interest" description="Disordered" evidence="1">
    <location>
        <begin position="59"/>
        <end position="80"/>
    </location>
</feature>
<name>A0A1H4W8A1_9BACT</name>
<reference evidence="3 4" key="1">
    <citation type="submission" date="2016-10" db="EMBL/GenBank/DDBJ databases">
        <authorList>
            <person name="de Groot N.N."/>
        </authorList>
    </citation>
    <scope>NUCLEOTIDE SEQUENCE [LARGE SCALE GENOMIC DNA]</scope>
    <source>
        <strain evidence="3 4">AB35.6</strain>
    </source>
</reference>
<sequence length="80" mass="9090">MRRQTVESYIAYPAIIPFPLIHFIGGAFKWFIILTCVASVPYSLYRCSSVISQVAHNPKPVHNAAQHRRHTPFTPKGPRT</sequence>
<evidence type="ECO:0000313" key="4">
    <source>
        <dbReference type="Proteomes" id="UP000182409"/>
    </source>
</evidence>